<organism evidence="3 4">
    <name type="scientific">Prosthecobacter vanneervenii</name>
    <dbReference type="NCBI Taxonomy" id="48466"/>
    <lineage>
        <taxon>Bacteria</taxon>
        <taxon>Pseudomonadati</taxon>
        <taxon>Verrucomicrobiota</taxon>
        <taxon>Verrucomicrobiia</taxon>
        <taxon>Verrucomicrobiales</taxon>
        <taxon>Verrucomicrobiaceae</taxon>
        <taxon>Prosthecobacter</taxon>
    </lineage>
</organism>
<dbReference type="GO" id="GO:0016787">
    <property type="term" value="F:hydrolase activity"/>
    <property type="evidence" value="ECO:0007669"/>
    <property type="project" value="InterPro"/>
</dbReference>
<dbReference type="PANTHER" id="PTHR21240:SF28">
    <property type="entry name" value="ISO-OROTATE DECARBOXYLASE (EUROFUNG)"/>
    <property type="match status" value="1"/>
</dbReference>
<dbReference type="Proteomes" id="UP000590740">
    <property type="component" value="Unassembled WGS sequence"/>
</dbReference>
<gene>
    <name evidence="3" type="ORF">HNQ65_003952</name>
</gene>
<name>A0A7W7YDV3_9BACT</name>
<evidence type="ECO:0000313" key="4">
    <source>
        <dbReference type="Proteomes" id="UP000590740"/>
    </source>
</evidence>
<feature type="domain" description="Amidohydrolase-related" evidence="2">
    <location>
        <begin position="5"/>
        <end position="245"/>
    </location>
</feature>
<dbReference type="InterPro" id="IPR006680">
    <property type="entry name" value="Amidohydro-rel"/>
</dbReference>
<dbReference type="Pfam" id="PF04909">
    <property type="entry name" value="Amidohydro_2"/>
    <property type="match status" value="1"/>
</dbReference>
<dbReference type="GO" id="GO:0016831">
    <property type="term" value="F:carboxy-lyase activity"/>
    <property type="evidence" value="ECO:0007669"/>
    <property type="project" value="InterPro"/>
</dbReference>
<proteinExistence type="predicted"/>
<dbReference type="InterPro" id="IPR032465">
    <property type="entry name" value="ACMSD"/>
</dbReference>
<dbReference type="RefSeq" id="WP_184342093.1">
    <property type="nucleotide sequence ID" value="NZ_JACHIG010000009.1"/>
</dbReference>
<evidence type="ECO:0000259" key="2">
    <source>
        <dbReference type="Pfam" id="PF04909"/>
    </source>
</evidence>
<reference evidence="3 4" key="1">
    <citation type="submission" date="2020-08" db="EMBL/GenBank/DDBJ databases">
        <title>Genomic Encyclopedia of Type Strains, Phase IV (KMG-IV): sequencing the most valuable type-strain genomes for metagenomic binning, comparative biology and taxonomic classification.</title>
        <authorList>
            <person name="Goeker M."/>
        </authorList>
    </citation>
    <scope>NUCLEOTIDE SEQUENCE [LARGE SCALE GENOMIC DNA]</scope>
    <source>
        <strain evidence="3 4">DSM 12252</strain>
    </source>
</reference>
<comment type="caution">
    <text evidence="3">The sequence shown here is derived from an EMBL/GenBank/DDBJ whole genome shotgun (WGS) entry which is preliminary data.</text>
</comment>
<evidence type="ECO:0000313" key="3">
    <source>
        <dbReference type="EMBL" id="MBB5034358.1"/>
    </source>
</evidence>
<dbReference type="GO" id="GO:0019748">
    <property type="term" value="P:secondary metabolic process"/>
    <property type="evidence" value="ECO:0007669"/>
    <property type="project" value="TreeGrafter"/>
</dbReference>
<dbReference type="GO" id="GO:0005737">
    <property type="term" value="C:cytoplasm"/>
    <property type="evidence" value="ECO:0007669"/>
    <property type="project" value="TreeGrafter"/>
</dbReference>
<dbReference type="Gene3D" id="3.20.20.140">
    <property type="entry name" value="Metal-dependent hydrolases"/>
    <property type="match status" value="1"/>
</dbReference>
<dbReference type="PANTHER" id="PTHR21240">
    <property type="entry name" value="2-AMINO-3-CARBOXYLMUCONATE-6-SEMIALDEHYDE DECARBOXYLASE"/>
    <property type="match status" value="1"/>
</dbReference>
<accession>A0A7W7YDV3</accession>
<sequence length="261" mass="28711">MRIWDLHCHMSGVPGLTPEERLRALLVYADRMGIERLCVYMGLKWSQDPSPADLVQQNSEVLRAIAKYPDRAFGFVYLSAKHPEESLMELERCVANGPMVGVKLWVAEKCSVPDIDAIIGRAAELKAVIFQHTWFKTNGNYAGESTPDDLVQLARRFPDVPIICGHTGGTWELGIRAIRAQKNLYADLAGSDPTAGITEMAVRELGADRVIYGSDCGGRSFASQLAKVHGAQISDADKQKIFCDNLRGLMLPILKAKGIQA</sequence>
<dbReference type="AlphaFoldDB" id="A0A7W7YDV3"/>
<dbReference type="SUPFAM" id="SSF51556">
    <property type="entry name" value="Metallo-dependent hydrolases"/>
    <property type="match status" value="1"/>
</dbReference>
<keyword evidence="1" id="KW-0456">Lyase</keyword>
<keyword evidence="4" id="KW-1185">Reference proteome</keyword>
<dbReference type="InterPro" id="IPR032466">
    <property type="entry name" value="Metal_Hydrolase"/>
</dbReference>
<dbReference type="EMBL" id="JACHIG010000009">
    <property type="protein sequence ID" value="MBB5034358.1"/>
    <property type="molecule type" value="Genomic_DNA"/>
</dbReference>
<evidence type="ECO:0000256" key="1">
    <source>
        <dbReference type="ARBA" id="ARBA00023239"/>
    </source>
</evidence>
<protein>
    <recommendedName>
        <fullName evidence="2">Amidohydrolase-related domain-containing protein</fullName>
    </recommendedName>
</protein>